<protein>
    <submittedName>
        <fullName evidence="1">Uncharacterized protein</fullName>
    </submittedName>
</protein>
<keyword evidence="2" id="KW-1185">Reference proteome</keyword>
<name>A0A8J2BSL5_9BACT</name>
<dbReference type="EMBL" id="CAJNOB010000012">
    <property type="protein sequence ID" value="CAF0695776.1"/>
    <property type="molecule type" value="Genomic_DNA"/>
</dbReference>
<evidence type="ECO:0000313" key="2">
    <source>
        <dbReference type="Proteomes" id="UP000663859"/>
    </source>
</evidence>
<gene>
    <name evidence="1" type="ORF">MPNT_20008</name>
</gene>
<accession>A0A8J2BSL5</accession>
<evidence type="ECO:0000313" key="1">
    <source>
        <dbReference type="EMBL" id="CAF0695776.1"/>
    </source>
</evidence>
<proteinExistence type="predicted"/>
<comment type="caution">
    <text evidence="1">The sequence shown here is derived from an EMBL/GenBank/DDBJ whole genome shotgun (WGS) entry which is preliminary data.</text>
</comment>
<dbReference type="AlphaFoldDB" id="A0A8J2BSL5"/>
<organism evidence="1 2">
    <name type="scientific">Candidatus Methylacidithermus pantelleriae</name>
    <dbReference type="NCBI Taxonomy" id="2744239"/>
    <lineage>
        <taxon>Bacteria</taxon>
        <taxon>Pseudomonadati</taxon>
        <taxon>Verrucomicrobiota</taxon>
        <taxon>Methylacidiphilae</taxon>
        <taxon>Methylacidiphilales</taxon>
        <taxon>Methylacidiphilaceae</taxon>
        <taxon>Candidatus Methylacidithermus</taxon>
    </lineage>
</organism>
<reference evidence="1" key="1">
    <citation type="submission" date="2021-02" db="EMBL/GenBank/DDBJ databases">
        <authorList>
            <person name="Cremers G."/>
            <person name="Picone N."/>
        </authorList>
    </citation>
    <scope>NUCLEOTIDE SEQUENCE</scope>
    <source>
        <strain evidence="1">PQ17</strain>
    </source>
</reference>
<dbReference type="Proteomes" id="UP000663859">
    <property type="component" value="Unassembled WGS sequence"/>
</dbReference>
<sequence>MDGSAHSPKGLTMPASPVASLCCLSKRPANLSRHQCLGYLFFLGYLRKLHPNCVHWIQAFGADSPDAGLQCGWKASQYSR</sequence>